<gene>
    <name evidence="2" type="ORF">SBOR_0357</name>
</gene>
<protein>
    <submittedName>
        <fullName evidence="2">Uncharacterized protein</fullName>
    </submittedName>
</protein>
<feature type="region of interest" description="Disordered" evidence="1">
    <location>
        <begin position="260"/>
        <end position="279"/>
    </location>
</feature>
<sequence>MDDEDSLPEGIKHIHHALSPYIRQRQDALHVRHVFAAHLNSNVNSGESILTPTNLSLAEPTSEVRQGLGFPGVQHEYLRSLQANLKAQRDFATISAQHDETESHSEIRAKTHDKATYKEVSLHTFLNLETQRRRQESFRIIQDLVDQLAQKPAATQDCLNPTSLEVLRDIGSLPPIPASVIAPTEHHQVSERIDLKSLVDRLEKSVLRAQLLLKKEQKLLAKVRAGATTSTDQRKQGNRQQALGITRNELISWIEMELGKAGDSPSAPEGQDPTIPEHKGKECVDSQLASIKQIYAQYLEIRKRLIIAATEDLATPPPIKIGAEVSSGVFIGEPPNDISNITNMSTYSYLEDLVSISNEQKSIIQQRSYLTGSLTRQHKEAGKDLDRLVDESHLLPGYPMPTVISQRKRLGEPISFEDDISNSDKPSSSSRAKAWVFAAESSSIATKEAVLDRLEDGESALAEAYQTLNDLQILLGCLPQGQGVEEDVLGGKQKLGISNIGGVWSTLDGNLGVIRTDDLISDQSQL</sequence>
<dbReference type="HOGENOM" id="CLU_036914_0_0_1"/>
<dbReference type="OrthoDB" id="5402392at2759"/>
<dbReference type="EMBL" id="AYSA01000015">
    <property type="protein sequence ID" value="ESZ99264.1"/>
    <property type="molecule type" value="Genomic_DNA"/>
</dbReference>
<keyword evidence="3" id="KW-1185">Reference proteome</keyword>
<dbReference type="AlphaFoldDB" id="W9CX89"/>
<evidence type="ECO:0000313" key="3">
    <source>
        <dbReference type="Proteomes" id="UP000019487"/>
    </source>
</evidence>
<evidence type="ECO:0000313" key="2">
    <source>
        <dbReference type="EMBL" id="ESZ99264.1"/>
    </source>
</evidence>
<name>W9CX89_SCLBF</name>
<organism evidence="2 3">
    <name type="scientific">Sclerotinia borealis (strain F-4128)</name>
    <dbReference type="NCBI Taxonomy" id="1432307"/>
    <lineage>
        <taxon>Eukaryota</taxon>
        <taxon>Fungi</taxon>
        <taxon>Dikarya</taxon>
        <taxon>Ascomycota</taxon>
        <taxon>Pezizomycotina</taxon>
        <taxon>Leotiomycetes</taxon>
        <taxon>Helotiales</taxon>
        <taxon>Sclerotiniaceae</taxon>
        <taxon>Sclerotinia</taxon>
    </lineage>
</organism>
<comment type="caution">
    <text evidence="2">The sequence shown here is derived from an EMBL/GenBank/DDBJ whole genome shotgun (WGS) entry which is preliminary data.</text>
</comment>
<reference evidence="2 3" key="1">
    <citation type="journal article" date="2014" name="Genome Announc.">
        <title>Draft genome sequence of Sclerotinia borealis, a psychrophilic plant pathogenic fungus.</title>
        <authorList>
            <person name="Mardanov A.V."/>
            <person name="Beletsky A.V."/>
            <person name="Kadnikov V.V."/>
            <person name="Ignatov A.N."/>
            <person name="Ravin N.V."/>
        </authorList>
    </citation>
    <scope>NUCLEOTIDE SEQUENCE [LARGE SCALE GENOMIC DNA]</scope>
    <source>
        <strain evidence="3">F-4157</strain>
    </source>
</reference>
<evidence type="ECO:0000256" key="1">
    <source>
        <dbReference type="SAM" id="MobiDB-lite"/>
    </source>
</evidence>
<dbReference type="Proteomes" id="UP000019487">
    <property type="component" value="Unassembled WGS sequence"/>
</dbReference>
<accession>W9CX89</accession>
<proteinExistence type="predicted"/>